<dbReference type="SUPFAM" id="SSF57903">
    <property type="entry name" value="FYVE/PHD zinc finger"/>
    <property type="match status" value="1"/>
</dbReference>
<dbReference type="EMBL" id="VXBA01002510">
    <property type="protein sequence ID" value="NXM70742.1"/>
    <property type="molecule type" value="Genomic_DNA"/>
</dbReference>
<dbReference type="InterPro" id="IPR013083">
    <property type="entry name" value="Znf_RING/FYVE/PHD"/>
</dbReference>
<dbReference type="Pfam" id="PF13771">
    <property type="entry name" value="zf-HC5HC2H"/>
    <property type="match status" value="1"/>
</dbReference>
<keyword evidence="7" id="KW-0436">Ligase</keyword>
<dbReference type="Pfam" id="PF26054">
    <property type="entry name" value="PHD_G2E3"/>
    <property type="match status" value="1"/>
</dbReference>
<evidence type="ECO:0000313" key="8">
    <source>
        <dbReference type="Proteomes" id="UP000553648"/>
    </source>
</evidence>
<evidence type="ECO:0000256" key="4">
    <source>
        <dbReference type="PROSITE-ProRule" id="PRU00175"/>
    </source>
</evidence>
<dbReference type="InterPro" id="IPR011011">
    <property type="entry name" value="Znf_FYVE_PHD"/>
</dbReference>
<accession>A0A7L1CXE0</accession>
<proteinExistence type="predicted"/>
<dbReference type="GO" id="GO:0005634">
    <property type="term" value="C:nucleus"/>
    <property type="evidence" value="ECO:0007669"/>
    <property type="project" value="TreeGrafter"/>
</dbReference>
<organism evidence="7 8">
    <name type="scientific">Serilophus lunatus</name>
    <name type="common">silver-breasted broadbill</name>
    <dbReference type="NCBI Taxonomy" id="239386"/>
    <lineage>
        <taxon>Eukaryota</taxon>
        <taxon>Metazoa</taxon>
        <taxon>Chordata</taxon>
        <taxon>Craniata</taxon>
        <taxon>Vertebrata</taxon>
        <taxon>Euteleostomi</taxon>
        <taxon>Archelosauria</taxon>
        <taxon>Archosauria</taxon>
        <taxon>Dinosauria</taxon>
        <taxon>Saurischia</taxon>
        <taxon>Theropoda</taxon>
        <taxon>Coelurosauria</taxon>
        <taxon>Aves</taxon>
        <taxon>Neognathae</taxon>
        <taxon>Neoaves</taxon>
        <taxon>Telluraves</taxon>
        <taxon>Australaves</taxon>
        <taxon>Passeriformes</taxon>
        <taxon>Eurylaimidae</taxon>
        <taxon>Serilophus</taxon>
    </lineage>
</organism>
<dbReference type="PANTHER" id="PTHR12420:SF47">
    <property type="entry name" value="PHD FINGER PROTEIN 7"/>
    <property type="match status" value="1"/>
</dbReference>
<dbReference type="PROSITE" id="PS50089">
    <property type="entry name" value="ZF_RING_2"/>
    <property type="match status" value="1"/>
</dbReference>
<keyword evidence="8" id="KW-1185">Reference proteome</keyword>
<evidence type="ECO:0000259" key="5">
    <source>
        <dbReference type="PROSITE" id="PS50089"/>
    </source>
</evidence>
<dbReference type="GO" id="GO:0008270">
    <property type="term" value="F:zinc ion binding"/>
    <property type="evidence" value="ECO:0007669"/>
    <property type="project" value="UniProtKB-KW"/>
</dbReference>
<dbReference type="OrthoDB" id="512616at2759"/>
<evidence type="ECO:0000313" key="7">
    <source>
        <dbReference type="EMBL" id="NXM70742.1"/>
    </source>
</evidence>
<evidence type="ECO:0000256" key="1">
    <source>
        <dbReference type="ARBA" id="ARBA00022723"/>
    </source>
</evidence>
<sequence length="217" mass="25019">FLVRDTRRVIQEAAKKPCFICRKMGATITCWETECDRSFHLPCAPQGECVTQFFGLYRSFCWEHRPQQAVQASPRQNTCCICLDSVEDKISYKTMVCPACQDAHFHRHCMQRLALHAGTRFHCPCCQDEDLFMMEMLTMGIRISKRPVSWESNHAVGPLDQSHRRCNASMCLCLEGREHTEEEGQWEQLLCRSCAAESTHRHCSSLEDISSWECEGC</sequence>
<dbReference type="InterPro" id="IPR001841">
    <property type="entry name" value="Znf_RING"/>
</dbReference>
<feature type="non-terminal residue" evidence="7">
    <location>
        <position position="217"/>
    </location>
</feature>
<dbReference type="PANTHER" id="PTHR12420">
    <property type="entry name" value="PHD FINGER PROTEIN"/>
    <property type="match status" value="1"/>
</dbReference>
<feature type="non-terminal residue" evidence="7">
    <location>
        <position position="1"/>
    </location>
</feature>
<keyword evidence="1" id="KW-0479">Metal-binding</keyword>
<keyword evidence="3" id="KW-0862">Zinc</keyword>
<comment type="caution">
    <text evidence="7">The sequence shown here is derived from an EMBL/GenBank/DDBJ whole genome shotgun (WGS) entry which is preliminary data.</text>
</comment>
<evidence type="ECO:0000256" key="3">
    <source>
        <dbReference type="ARBA" id="ARBA00022833"/>
    </source>
</evidence>
<dbReference type="Gene3D" id="3.30.40.10">
    <property type="entry name" value="Zinc/RING finger domain, C3HC4 (zinc finger)"/>
    <property type="match status" value="2"/>
</dbReference>
<dbReference type="AlphaFoldDB" id="A0A7L1CXE0"/>
<keyword evidence="2 4" id="KW-0863">Zinc-finger</keyword>
<dbReference type="GO" id="GO:0016874">
    <property type="term" value="F:ligase activity"/>
    <property type="evidence" value="ECO:0007669"/>
    <property type="project" value="UniProtKB-KW"/>
</dbReference>
<reference evidence="7 8" key="1">
    <citation type="submission" date="2019-09" db="EMBL/GenBank/DDBJ databases">
        <title>Bird 10,000 Genomes (B10K) Project - Family phase.</title>
        <authorList>
            <person name="Zhang G."/>
        </authorList>
    </citation>
    <scope>NUCLEOTIDE SEQUENCE [LARGE SCALE GENOMIC DNA]</scope>
    <source>
        <strain evidence="7">B10K-DU-002-03</strain>
        <tissue evidence="7">Muscle</tissue>
    </source>
</reference>
<evidence type="ECO:0000256" key="2">
    <source>
        <dbReference type="ARBA" id="ARBA00022771"/>
    </source>
</evidence>
<name>A0A7L1CXE0_9PASS</name>
<feature type="domain" description="RING-type" evidence="5">
    <location>
        <begin position="79"/>
        <end position="127"/>
    </location>
</feature>
<feature type="domain" description="PHD-type" evidence="6">
    <location>
        <begin position="1"/>
        <end position="65"/>
    </location>
</feature>
<gene>
    <name evidence="7" type="primary">G2e3_0</name>
    <name evidence="7" type="ORF">SERLUN_R01679</name>
</gene>
<protein>
    <submittedName>
        <fullName evidence="7">G2E3 ligase</fullName>
    </submittedName>
</protein>
<dbReference type="InterPro" id="IPR051188">
    <property type="entry name" value="PHD-type_Zinc_Finger"/>
</dbReference>
<evidence type="ECO:0000259" key="6">
    <source>
        <dbReference type="PROSITE" id="PS51805"/>
    </source>
</evidence>
<dbReference type="Proteomes" id="UP000553648">
    <property type="component" value="Unassembled WGS sequence"/>
</dbReference>
<dbReference type="InterPro" id="IPR059102">
    <property type="entry name" value="PHD_PHF7/G2E3-like"/>
</dbReference>
<dbReference type="InterPro" id="IPR034732">
    <property type="entry name" value="EPHD"/>
</dbReference>
<dbReference type="PROSITE" id="PS51805">
    <property type="entry name" value="EPHD"/>
    <property type="match status" value="1"/>
</dbReference>